<dbReference type="EMBL" id="CP013695">
    <property type="protein sequence ID" value="ALU32294.1"/>
    <property type="molecule type" value="Genomic_DNA"/>
</dbReference>
<protein>
    <submittedName>
        <fullName evidence="5">DNA-binding protein</fullName>
    </submittedName>
</protein>
<dbReference type="RefSeq" id="WP_011276957.1">
    <property type="nucleotide sequence ID" value="NZ_LPRE01000001.1"/>
</dbReference>
<evidence type="ECO:0000256" key="2">
    <source>
        <dbReference type="ARBA" id="ARBA00022723"/>
    </source>
</evidence>
<organism evidence="5 8">
    <name type="scientific">Sulfolobus acidocaldarius</name>
    <dbReference type="NCBI Taxonomy" id="2285"/>
    <lineage>
        <taxon>Archaea</taxon>
        <taxon>Thermoproteota</taxon>
        <taxon>Thermoprotei</taxon>
        <taxon>Sulfolobales</taxon>
        <taxon>Sulfolobaceae</taxon>
        <taxon>Sulfolobus</taxon>
    </lineage>
</organism>
<evidence type="ECO:0000313" key="6">
    <source>
        <dbReference type="EMBL" id="ALU32294.1"/>
    </source>
</evidence>
<dbReference type="GO" id="GO:0046872">
    <property type="term" value="F:metal ion binding"/>
    <property type="evidence" value="ECO:0007669"/>
    <property type="project" value="UniProtKB-KW"/>
</dbReference>
<dbReference type="CDD" id="cd09876">
    <property type="entry name" value="PIN_Nob1-like"/>
    <property type="match status" value="1"/>
</dbReference>
<keyword evidence="2" id="KW-0479">Metal-binding</keyword>
<dbReference type="EMBL" id="CP013694">
    <property type="protein sequence ID" value="ALU29564.1"/>
    <property type="molecule type" value="Genomic_DNA"/>
</dbReference>
<dbReference type="GO" id="GO:0016787">
    <property type="term" value="F:hydrolase activity"/>
    <property type="evidence" value="ECO:0007669"/>
    <property type="project" value="UniProtKB-KW"/>
</dbReference>
<dbReference type="OrthoDB" id="27944at2157"/>
<sequence length="158" mass="17795">MSVNIVFDTAGFLAGLENLYEKVYTTQEVIREVKDFKSASLLELAISSNKVIIFEPTRQSLLTVTKTLNKINDISLSRTDISVAALALDLKPSLVVTDDLSLQNLLLHMNIKYYSVKLNIKISKKKNYIYKCEGCGKTYMKNIKICEICGHKVIKVSQ</sequence>
<evidence type="ECO:0000256" key="1">
    <source>
        <dbReference type="ARBA" id="ARBA00022722"/>
    </source>
</evidence>
<accession>A0A0U3HFG5</accession>
<evidence type="ECO:0000313" key="7">
    <source>
        <dbReference type="Proteomes" id="UP000060043"/>
    </source>
</evidence>
<dbReference type="Proteomes" id="UP000065473">
    <property type="component" value="Chromosome"/>
</dbReference>
<dbReference type="Pfam" id="PF17146">
    <property type="entry name" value="PIN_6"/>
    <property type="match status" value="1"/>
</dbReference>
<evidence type="ECO:0000256" key="3">
    <source>
        <dbReference type="ARBA" id="ARBA00022801"/>
    </source>
</evidence>
<dbReference type="GO" id="GO:0030688">
    <property type="term" value="C:preribosome, small subunit precursor"/>
    <property type="evidence" value="ECO:0007669"/>
    <property type="project" value="TreeGrafter"/>
</dbReference>
<dbReference type="SMART" id="SM00670">
    <property type="entry name" value="PINc"/>
    <property type="match status" value="1"/>
</dbReference>
<proteinExistence type="predicted"/>
<dbReference type="PANTHER" id="PTHR12814:SF2">
    <property type="entry name" value="RNA-BINDING PROTEIN NOB1"/>
    <property type="match status" value="1"/>
</dbReference>
<dbReference type="InterPro" id="IPR033411">
    <property type="entry name" value="Ribonuclease_PIN"/>
</dbReference>
<keyword evidence="5" id="KW-0238">DNA-binding</keyword>
<evidence type="ECO:0000313" key="5">
    <source>
        <dbReference type="EMBL" id="ALU29564.1"/>
    </source>
</evidence>
<keyword evidence="3" id="KW-0378">Hydrolase</keyword>
<dbReference type="AlphaFoldDB" id="A0A0U3HFG5"/>
<dbReference type="Proteomes" id="UP000060043">
    <property type="component" value="Chromosome"/>
</dbReference>
<dbReference type="GO" id="GO:0030490">
    <property type="term" value="P:maturation of SSU-rRNA"/>
    <property type="evidence" value="ECO:0007669"/>
    <property type="project" value="TreeGrafter"/>
</dbReference>
<gene>
    <name evidence="5" type="ORF">ATY89_06125</name>
    <name evidence="6" type="ORF">ATZ20_09150</name>
</gene>
<feature type="domain" description="PIN" evidence="4">
    <location>
        <begin position="3"/>
        <end position="104"/>
    </location>
</feature>
<dbReference type="InterPro" id="IPR039907">
    <property type="entry name" value="NOB1"/>
</dbReference>
<dbReference type="GO" id="GO:0004521">
    <property type="term" value="F:RNA endonuclease activity"/>
    <property type="evidence" value="ECO:0007669"/>
    <property type="project" value="TreeGrafter"/>
</dbReference>
<name>A0A0U3HFG5_9CREN</name>
<dbReference type="PANTHER" id="PTHR12814">
    <property type="entry name" value="RNA-BINDING PROTEIN NOB1"/>
    <property type="match status" value="1"/>
</dbReference>
<dbReference type="GO" id="GO:0003677">
    <property type="term" value="F:DNA binding"/>
    <property type="evidence" value="ECO:0007669"/>
    <property type="project" value="UniProtKB-KW"/>
</dbReference>
<dbReference type="Gene3D" id="3.40.50.1010">
    <property type="entry name" value="5'-nuclease"/>
    <property type="match status" value="1"/>
</dbReference>
<dbReference type="STRING" id="1435377.SUSAZ_00125"/>
<dbReference type="InterPro" id="IPR002716">
    <property type="entry name" value="PIN_dom"/>
</dbReference>
<evidence type="ECO:0000259" key="4">
    <source>
        <dbReference type="SMART" id="SM00670"/>
    </source>
</evidence>
<evidence type="ECO:0000313" key="8">
    <source>
        <dbReference type="Proteomes" id="UP000065473"/>
    </source>
</evidence>
<reference evidence="7 8" key="1">
    <citation type="submission" date="2015-12" db="EMBL/GenBank/DDBJ databases">
        <title>A stable core within a dynamic pangenome in Sulfolobus acidocaldarius.</title>
        <authorList>
            <person name="Anderson R."/>
            <person name="Kouris A."/>
            <person name="Seward C."/>
            <person name="Campbell K."/>
            <person name="Whitaker R."/>
        </authorList>
    </citation>
    <scope>NUCLEOTIDE SEQUENCE [LARGE SCALE GENOMIC DNA]</scope>
    <source>
        <strain evidence="5 8">GG12-C01-09</strain>
        <strain evidence="6 7">NG05B_CO5_07</strain>
    </source>
</reference>
<dbReference type="PaxDb" id="1435377-SUSAZ_00125"/>
<keyword evidence="1" id="KW-0540">Nuclease</keyword>
<dbReference type="OMA" id="EICGHKV"/>